<accession>A0A520KSV1</accession>
<dbReference type="Proteomes" id="UP000317158">
    <property type="component" value="Unassembled WGS sequence"/>
</dbReference>
<gene>
    <name evidence="2" type="ORF">EF806_03850</name>
</gene>
<dbReference type="Gene3D" id="3.10.620.30">
    <property type="match status" value="1"/>
</dbReference>
<organism evidence="2 3">
    <name type="scientific">Methanoliparum thermophilum</name>
    <dbReference type="NCBI Taxonomy" id="2491083"/>
    <lineage>
        <taxon>Archaea</taxon>
        <taxon>Methanobacteriati</taxon>
        <taxon>Methanobacteriota</taxon>
        <taxon>Candidatus Methanoliparia</taxon>
        <taxon>Candidatus Methanoliparales</taxon>
        <taxon>Candidatus Methanoliparaceae</taxon>
        <taxon>Candidatus Methanoliparum</taxon>
    </lineage>
</organism>
<dbReference type="InterPro" id="IPR038765">
    <property type="entry name" value="Papain-like_cys_pep_sf"/>
</dbReference>
<protein>
    <submittedName>
        <fullName evidence="2">Transglutaminase domain-containing protein</fullName>
    </submittedName>
</protein>
<name>A0A520KSV1_METT2</name>
<comment type="caution">
    <text evidence="2">The sequence shown here is derived from an EMBL/GenBank/DDBJ whole genome shotgun (WGS) entry which is preliminary data.</text>
</comment>
<evidence type="ECO:0000313" key="2">
    <source>
        <dbReference type="EMBL" id="RZN64488.1"/>
    </source>
</evidence>
<sequence>MMKEYLRSTYFMDCDSLLIKDKAKELVRSTDHELDKAREVFYFVRDEIKYDPYLYSSDAEDFIASKILNRGEGYCVQKAVLLSTLARAVGIPSRLGFATIRNHLAPKELVKFLGTNLLVHGYSELFIEGRWIKATPTFDLKMCQKIDVPVVEFDGRKDAILPKYNNKGEPYIEYIKYHGSYSDLPLDRILKIEMETYGK</sequence>
<evidence type="ECO:0000313" key="3">
    <source>
        <dbReference type="Proteomes" id="UP000317158"/>
    </source>
</evidence>
<reference evidence="2 3" key="1">
    <citation type="journal article" date="2019" name="Nat. Microbiol.">
        <title>Wide diversity of methane and short-chain alkane metabolisms in uncultured archaea.</title>
        <authorList>
            <person name="Borrel G."/>
            <person name="Adam P.S."/>
            <person name="McKay L.J."/>
            <person name="Chen L.X."/>
            <person name="Sierra-Garcia I.N."/>
            <person name="Sieber C.M."/>
            <person name="Letourneur Q."/>
            <person name="Ghozlane A."/>
            <person name="Andersen G.L."/>
            <person name="Li W.J."/>
            <person name="Hallam S.J."/>
            <person name="Muyzer G."/>
            <person name="de Oliveira V.M."/>
            <person name="Inskeep W.P."/>
            <person name="Banfield J.F."/>
            <person name="Gribaldo S."/>
        </authorList>
    </citation>
    <scope>NUCLEOTIDE SEQUENCE [LARGE SCALE GENOMIC DNA]</scope>
    <source>
        <strain evidence="2">NM1a</strain>
    </source>
</reference>
<feature type="domain" description="Transglutaminase-like" evidence="1">
    <location>
        <begin position="22"/>
        <end position="136"/>
    </location>
</feature>
<proteinExistence type="predicted"/>
<dbReference type="PANTHER" id="PTHR33490">
    <property type="entry name" value="BLR5614 PROTEIN-RELATED"/>
    <property type="match status" value="1"/>
</dbReference>
<dbReference type="InterPro" id="IPR002931">
    <property type="entry name" value="Transglutaminase-like"/>
</dbReference>
<dbReference type="EMBL" id="RXIF01000006">
    <property type="protein sequence ID" value="RZN64488.1"/>
    <property type="molecule type" value="Genomic_DNA"/>
</dbReference>
<dbReference type="AlphaFoldDB" id="A0A520KSV1"/>
<dbReference type="Pfam" id="PF01841">
    <property type="entry name" value="Transglut_core"/>
    <property type="match status" value="1"/>
</dbReference>
<dbReference type="PANTHER" id="PTHR33490:SF3">
    <property type="entry name" value="CONSERVED INTEGRAL MEMBRANE PROTEIN"/>
    <property type="match status" value="1"/>
</dbReference>
<dbReference type="SUPFAM" id="SSF54001">
    <property type="entry name" value="Cysteine proteinases"/>
    <property type="match status" value="1"/>
</dbReference>
<evidence type="ECO:0000259" key="1">
    <source>
        <dbReference type="Pfam" id="PF01841"/>
    </source>
</evidence>